<keyword evidence="9" id="KW-1133">Transmembrane helix</keyword>
<evidence type="ECO:0000256" key="8">
    <source>
        <dbReference type="ARBA" id="ARBA00023026"/>
    </source>
</evidence>
<keyword evidence="5" id="KW-0547">Nucleotide-binding</keyword>
<feature type="transmembrane region" description="Helical" evidence="9">
    <location>
        <begin position="47"/>
        <end position="67"/>
    </location>
</feature>
<dbReference type="EC" id="2.7.13.3" evidence="2"/>
<evidence type="ECO:0000256" key="3">
    <source>
        <dbReference type="ARBA" id="ARBA00022553"/>
    </source>
</evidence>
<evidence type="ECO:0000256" key="7">
    <source>
        <dbReference type="ARBA" id="ARBA00022840"/>
    </source>
</evidence>
<proteinExistence type="predicted"/>
<keyword evidence="9" id="KW-0472">Membrane</keyword>
<evidence type="ECO:0000313" key="13">
    <source>
        <dbReference type="EMBL" id="HGW94408.1"/>
    </source>
</evidence>
<evidence type="ECO:0000256" key="6">
    <source>
        <dbReference type="ARBA" id="ARBA00022777"/>
    </source>
</evidence>
<dbReference type="Pfam" id="PF07568">
    <property type="entry name" value="HisKA_2"/>
    <property type="match status" value="1"/>
</dbReference>
<dbReference type="InterPro" id="IPR005467">
    <property type="entry name" value="His_kinase_dom"/>
</dbReference>
<keyword evidence="3" id="KW-0597">Phosphoprotein</keyword>
<dbReference type="InterPro" id="IPR036890">
    <property type="entry name" value="HATPase_C_sf"/>
</dbReference>
<dbReference type="NCBIfam" id="TIGR00229">
    <property type="entry name" value="sensory_box"/>
    <property type="match status" value="1"/>
</dbReference>
<keyword evidence="9" id="KW-0812">Transmembrane</keyword>
<evidence type="ECO:0000259" key="12">
    <source>
        <dbReference type="PROSITE" id="PS50113"/>
    </source>
</evidence>
<evidence type="ECO:0000256" key="5">
    <source>
        <dbReference type="ARBA" id="ARBA00022741"/>
    </source>
</evidence>
<dbReference type="EMBL" id="DSRD01000566">
    <property type="protein sequence ID" value="HGW94408.1"/>
    <property type="molecule type" value="Genomic_DNA"/>
</dbReference>
<evidence type="ECO:0000256" key="1">
    <source>
        <dbReference type="ARBA" id="ARBA00000085"/>
    </source>
</evidence>
<dbReference type="Gene3D" id="3.30.565.10">
    <property type="entry name" value="Histidine kinase-like ATPase, C-terminal domain"/>
    <property type="match status" value="1"/>
</dbReference>
<gene>
    <name evidence="13" type="ORF">ENR47_09030</name>
</gene>
<dbReference type="SMART" id="SM00387">
    <property type="entry name" value="HATPase_c"/>
    <property type="match status" value="1"/>
</dbReference>
<keyword evidence="6" id="KW-0418">Kinase</keyword>
<name>A0A832M4D5_9CYAN</name>
<dbReference type="CDD" id="cd00130">
    <property type="entry name" value="PAS"/>
    <property type="match status" value="1"/>
</dbReference>
<feature type="domain" description="PAS" evidence="11">
    <location>
        <begin position="160"/>
        <end position="230"/>
    </location>
</feature>
<evidence type="ECO:0000256" key="9">
    <source>
        <dbReference type="SAM" id="Phobius"/>
    </source>
</evidence>
<dbReference type="InterPro" id="IPR000014">
    <property type="entry name" value="PAS"/>
</dbReference>
<dbReference type="InterPro" id="IPR058544">
    <property type="entry name" value="ETR1_N"/>
</dbReference>
<dbReference type="Pfam" id="PF25487">
    <property type="entry name" value="ETR1_N"/>
    <property type="match status" value="1"/>
</dbReference>
<dbReference type="SUPFAM" id="SSF55874">
    <property type="entry name" value="ATPase domain of HSP90 chaperone/DNA topoisomerase II/histidine kinase"/>
    <property type="match status" value="1"/>
</dbReference>
<dbReference type="PROSITE" id="PS50113">
    <property type="entry name" value="PAC"/>
    <property type="match status" value="1"/>
</dbReference>
<feature type="domain" description="Histidine kinase" evidence="10">
    <location>
        <begin position="427"/>
        <end position="620"/>
    </location>
</feature>
<dbReference type="InterPro" id="IPR000700">
    <property type="entry name" value="PAS-assoc_C"/>
</dbReference>
<evidence type="ECO:0000259" key="10">
    <source>
        <dbReference type="PROSITE" id="PS50109"/>
    </source>
</evidence>
<dbReference type="GO" id="GO:0005524">
    <property type="term" value="F:ATP binding"/>
    <property type="evidence" value="ECO:0007669"/>
    <property type="project" value="UniProtKB-KW"/>
</dbReference>
<dbReference type="InterPro" id="IPR013656">
    <property type="entry name" value="PAS_4"/>
</dbReference>
<evidence type="ECO:0000256" key="4">
    <source>
        <dbReference type="ARBA" id="ARBA00022679"/>
    </source>
</evidence>
<feature type="domain" description="PAC" evidence="12">
    <location>
        <begin position="226"/>
        <end position="284"/>
    </location>
</feature>
<organism evidence="13">
    <name type="scientific">Oscillatoriales cyanobacterium SpSt-402</name>
    <dbReference type="NCBI Taxonomy" id="2282168"/>
    <lineage>
        <taxon>Bacteria</taxon>
        <taxon>Bacillati</taxon>
        <taxon>Cyanobacteriota</taxon>
        <taxon>Cyanophyceae</taxon>
        <taxon>Oscillatoriophycideae</taxon>
        <taxon>Oscillatoriales</taxon>
    </lineage>
</organism>
<feature type="transmembrane region" description="Helical" evidence="9">
    <location>
        <begin position="79"/>
        <end position="99"/>
    </location>
</feature>
<comment type="catalytic activity">
    <reaction evidence="1">
        <text>ATP + protein L-histidine = ADP + protein N-phospho-L-histidine.</text>
        <dbReference type="EC" id="2.7.13.3"/>
    </reaction>
</comment>
<dbReference type="AlphaFoldDB" id="A0A832M4D5"/>
<dbReference type="Pfam" id="PF02518">
    <property type="entry name" value="HATPase_c"/>
    <property type="match status" value="1"/>
</dbReference>
<protein>
    <recommendedName>
        <fullName evidence="2">histidine kinase</fullName>
        <ecNumber evidence="2">2.7.13.3</ecNumber>
    </recommendedName>
</protein>
<dbReference type="InterPro" id="IPR011495">
    <property type="entry name" value="Sig_transdc_His_kin_sub2_dim/P"/>
</dbReference>
<dbReference type="InterPro" id="IPR001610">
    <property type="entry name" value="PAC"/>
</dbReference>
<dbReference type="GO" id="GO:0004673">
    <property type="term" value="F:protein histidine kinase activity"/>
    <property type="evidence" value="ECO:0007669"/>
    <property type="project" value="UniProtKB-EC"/>
</dbReference>
<reference evidence="13" key="1">
    <citation type="journal article" date="2020" name="mSystems">
        <title>Genome- and Community-Level Interaction Insights into Carbon Utilization and Element Cycling Functions of Hydrothermarchaeota in Hydrothermal Sediment.</title>
        <authorList>
            <person name="Zhou Z."/>
            <person name="Liu Y."/>
            <person name="Xu W."/>
            <person name="Pan J."/>
            <person name="Luo Z.H."/>
            <person name="Li M."/>
        </authorList>
    </citation>
    <scope>NUCLEOTIDE SEQUENCE [LARGE SCALE GENOMIC DNA]</scope>
    <source>
        <strain evidence="13">SpSt-402</strain>
    </source>
</reference>
<dbReference type="SUPFAM" id="SSF55785">
    <property type="entry name" value="PYP-like sensor domain (PAS domain)"/>
    <property type="match status" value="2"/>
</dbReference>
<sequence>MALNPALLNSFWTAAVLEPLNSLFSGNTFIPHGHCYLWKPELVGLHVISDSLIALAYYSIPITLISFVRKRQDLPFDWVFLLFGAFIVACGTTHILEIWTLWYPIYWLSGLIKVVTAIVSLSTAALLIPLVPKALALPSPTLLEATNQELKREIAERRKSEARYRAIVEDQTEFIARFLPDGTFLFVNDAYCRTFGLNREALLGKTYEPVVFEADRENVAQQLNSLSFENPVVKVENRVYLGDEVRWTQWINRALFDENKKFIEFQSVGRDITEQKQAETALQESQRFIQKIADTAPVLLYVYDLLKNQYVYTNREMLHVMGCEADQPGCDERDIFQALLQSHDLAQVSKQQERWATVKDGDILQSEWQLKQPTGERRYFQCQETLFACTPDGLPHQILGAAVDITDRKLFQQLQTSLKEKEVLLKEIHHRVKNNLQIVYSLLRLQSRQTQSAHVTNILLESQNRVKSIALVHEKLYRSEDLAKIDFAQYLNSLTAHLFSSYKIDSNAIALETKIDSISLSIDQAIPCGLIVNELISNALKHAFASQSEGTIQVALYNDENVQIHLIVQDNGIGLPTSFKLAEASSLGLQLVQDLVDQLDGTIQLVCYPGTTFEITFPRN</sequence>
<dbReference type="Pfam" id="PF08448">
    <property type="entry name" value="PAS_4"/>
    <property type="match status" value="1"/>
</dbReference>
<dbReference type="PROSITE" id="PS50109">
    <property type="entry name" value="HIS_KIN"/>
    <property type="match status" value="1"/>
</dbReference>
<keyword evidence="4" id="KW-0808">Transferase</keyword>
<dbReference type="Gene3D" id="3.30.450.20">
    <property type="entry name" value="PAS domain"/>
    <property type="match status" value="2"/>
</dbReference>
<accession>A0A832M4D5</accession>
<dbReference type="InterPro" id="IPR003594">
    <property type="entry name" value="HATPase_dom"/>
</dbReference>
<comment type="caution">
    <text evidence="13">The sequence shown here is derived from an EMBL/GenBank/DDBJ whole genome shotgun (WGS) entry which is preliminary data.</text>
</comment>
<dbReference type="SMART" id="SM00091">
    <property type="entry name" value="PAS"/>
    <property type="match status" value="2"/>
</dbReference>
<dbReference type="SMART" id="SM00086">
    <property type="entry name" value="PAC"/>
    <property type="match status" value="2"/>
</dbReference>
<evidence type="ECO:0000256" key="2">
    <source>
        <dbReference type="ARBA" id="ARBA00012438"/>
    </source>
</evidence>
<dbReference type="PROSITE" id="PS50112">
    <property type="entry name" value="PAS"/>
    <property type="match status" value="1"/>
</dbReference>
<dbReference type="PANTHER" id="PTHR41523:SF8">
    <property type="entry name" value="ETHYLENE RESPONSE SENSOR PROTEIN"/>
    <property type="match status" value="1"/>
</dbReference>
<dbReference type="InterPro" id="IPR035965">
    <property type="entry name" value="PAS-like_dom_sf"/>
</dbReference>
<keyword evidence="7" id="KW-0067">ATP-binding</keyword>
<keyword evidence="8" id="KW-0843">Virulence</keyword>
<evidence type="ECO:0000259" key="11">
    <source>
        <dbReference type="PROSITE" id="PS50112"/>
    </source>
</evidence>
<dbReference type="PANTHER" id="PTHR41523">
    <property type="entry name" value="TWO-COMPONENT SYSTEM SENSOR PROTEIN"/>
    <property type="match status" value="1"/>
</dbReference>